<evidence type="ECO:0000256" key="3">
    <source>
        <dbReference type="ARBA" id="ARBA00023284"/>
    </source>
</evidence>
<dbReference type="InterPro" id="IPR036249">
    <property type="entry name" value="Thioredoxin-like_sf"/>
</dbReference>
<protein>
    <submittedName>
        <fullName evidence="6">Cytochrome c biogenesis protein TlpA</fullName>
    </submittedName>
</protein>
<dbReference type="Proteomes" id="UP000053235">
    <property type="component" value="Unassembled WGS sequence"/>
</dbReference>
<keyword evidence="3" id="KW-0676">Redox-active center</keyword>
<dbReference type="PROSITE" id="PS51352">
    <property type="entry name" value="THIOREDOXIN_2"/>
    <property type="match status" value="1"/>
</dbReference>
<dbReference type="PANTHER" id="PTHR42852:SF17">
    <property type="entry name" value="THIOREDOXIN-LIKE PROTEIN HI_1115"/>
    <property type="match status" value="1"/>
</dbReference>
<dbReference type="EMBL" id="CXWD01000016">
    <property type="protein sequence ID" value="CTQ73999.1"/>
    <property type="molecule type" value="Genomic_DNA"/>
</dbReference>
<dbReference type="GO" id="GO:0017004">
    <property type="term" value="P:cytochrome complex assembly"/>
    <property type="evidence" value="ECO:0007669"/>
    <property type="project" value="UniProtKB-KW"/>
</dbReference>
<dbReference type="InterPro" id="IPR050553">
    <property type="entry name" value="Thioredoxin_ResA/DsbE_sf"/>
</dbReference>
<name>A0A0M7AGH2_9HYPH</name>
<dbReference type="PANTHER" id="PTHR42852">
    <property type="entry name" value="THIOL:DISULFIDE INTERCHANGE PROTEIN DSBE"/>
    <property type="match status" value="1"/>
</dbReference>
<evidence type="ECO:0000259" key="5">
    <source>
        <dbReference type="PROSITE" id="PS51352"/>
    </source>
</evidence>
<dbReference type="InterPro" id="IPR017937">
    <property type="entry name" value="Thioredoxin_CS"/>
</dbReference>
<accession>A0A0M7AGH2</accession>
<evidence type="ECO:0000313" key="6">
    <source>
        <dbReference type="EMBL" id="CTQ73999.1"/>
    </source>
</evidence>
<dbReference type="AlphaFoldDB" id="A0A0M7AGH2"/>
<dbReference type="STRING" id="388408.LAX5112_03722"/>
<keyword evidence="4" id="KW-0812">Transmembrane</keyword>
<keyword evidence="2" id="KW-0201">Cytochrome c-type biogenesis</keyword>
<dbReference type="GO" id="GO:0015036">
    <property type="term" value="F:disulfide oxidoreductase activity"/>
    <property type="evidence" value="ECO:0007669"/>
    <property type="project" value="UniProtKB-ARBA"/>
</dbReference>
<dbReference type="InterPro" id="IPR013740">
    <property type="entry name" value="Redoxin"/>
</dbReference>
<evidence type="ECO:0000313" key="7">
    <source>
        <dbReference type="Proteomes" id="UP000053235"/>
    </source>
</evidence>
<dbReference type="PROSITE" id="PS00194">
    <property type="entry name" value="THIOREDOXIN_1"/>
    <property type="match status" value="1"/>
</dbReference>
<feature type="domain" description="Thioredoxin" evidence="5">
    <location>
        <begin position="68"/>
        <end position="216"/>
    </location>
</feature>
<comment type="subcellular location">
    <subcellularLocation>
        <location evidence="1">Cell envelope</location>
    </subcellularLocation>
</comment>
<sequence>MTKPTEPAKSSNRKLYAAGLAGAVAAVAALYVINGQNGNIGSGESCSAALVSAEAVAPHAKGEVAAFLPASQPLDLSNLTFLSPDDQPITMADFEGRTVLLNLWATWCAPCRKEMPALDELQAELGDADFEVVAVNLDRGGPEKPKAFLEEIGVGNLAYYHDAKNGLLKDLRKVARATGLPTTILISPDGCEVGTMYGPAEWASGEAKALINASMTKPEA</sequence>
<evidence type="ECO:0000256" key="4">
    <source>
        <dbReference type="SAM" id="Phobius"/>
    </source>
</evidence>
<dbReference type="SUPFAM" id="SSF52833">
    <property type="entry name" value="Thioredoxin-like"/>
    <property type="match status" value="1"/>
</dbReference>
<dbReference type="Gene3D" id="3.40.30.10">
    <property type="entry name" value="Glutaredoxin"/>
    <property type="match status" value="1"/>
</dbReference>
<dbReference type="Pfam" id="PF08534">
    <property type="entry name" value="Redoxin"/>
    <property type="match status" value="1"/>
</dbReference>
<organism evidence="6 7">
    <name type="scientific">Roseibium alexandrii</name>
    <dbReference type="NCBI Taxonomy" id="388408"/>
    <lineage>
        <taxon>Bacteria</taxon>
        <taxon>Pseudomonadati</taxon>
        <taxon>Pseudomonadota</taxon>
        <taxon>Alphaproteobacteria</taxon>
        <taxon>Hyphomicrobiales</taxon>
        <taxon>Stappiaceae</taxon>
        <taxon>Roseibium</taxon>
    </lineage>
</organism>
<keyword evidence="7" id="KW-1185">Reference proteome</keyword>
<keyword evidence="4" id="KW-1133">Transmembrane helix</keyword>
<reference evidence="7" key="1">
    <citation type="submission" date="2015-07" db="EMBL/GenBank/DDBJ databases">
        <authorList>
            <person name="Rodrigo-Torres Lidia"/>
            <person name="Arahal R.David."/>
        </authorList>
    </citation>
    <scope>NUCLEOTIDE SEQUENCE [LARGE SCALE GENOMIC DNA]</scope>
    <source>
        <strain evidence="7">CECT 5112</strain>
    </source>
</reference>
<dbReference type="CDD" id="cd02966">
    <property type="entry name" value="TlpA_like_family"/>
    <property type="match status" value="1"/>
</dbReference>
<gene>
    <name evidence="6" type="primary">tlpA</name>
    <name evidence="6" type="ORF">LAX5112_03722</name>
</gene>
<dbReference type="RefSeq" id="WP_055673055.1">
    <property type="nucleotide sequence ID" value="NZ_CXWD01000016.1"/>
</dbReference>
<dbReference type="GO" id="GO:0030313">
    <property type="term" value="C:cell envelope"/>
    <property type="evidence" value="ECO:0007669"/>
    <property type="project" value="UniProtKB-SubCell"/>
</dbReference>
<proteinExistence type="predicted"/>
<keyword evidence="4" id="KW-0472">Membrane</keyword>
<evidence type="ECO:0000256" key="2">
    <source>
        <dbReference type="ARBA" id="ARBA00022748"/>
    </source>
</evidence>
<evidence type="ECO:0000256" key="1">
    <source>
        <dbReference type="ARBA" id="ARBA00004196"/>
    </source>
</evidence>
<dbReference type="InterPro" id="IPR013766">
    <property type="entry name" value="Thioredoxin_domain"/>
</dbReference>
<dbReference type="OrthoDB" id="9799347at2"/>
<feature type="transmembrane region" description="Helical" evidence="4">
    <location>
        <begin position="15"/>
        <end position="33"/>
    </location>
</feature>
<dbReference type="NCBIfam" id="NF047696">
    <property type="entry name" value="ThlDiSintTplARhiz"/>
    <property type="match status" value="1"/>
</dbReference>